<dbReference type="EMBL" id="CP034438">
    <property type="protein sequence ID" value="AZN30883.1"/>
    <property type="molecule type" value="Genomic_DNA"/>
</dbReference>
<protein>
    <submittedName>
        <fullName evidence="2">DUF4350 domain-containing protein</fullName>
    </submittedName>
</protein>
<dbReference type="OrthoDB" id="5241668at2"/>
<proteinExistence type="predicted"/>
<accession>A0A3Q8WUW2</accession>
<name>A0A3Q8WUW2_9ACTO</name>
<evidence type="ECO:0000313" key="3">
    <source>
        <dbReference type="Proteomes" id="UP000270021"/>
    </source>
</evidence>
<dbReference type="RefSeq" id="WP_126042018.1">
    <property type="nucleotide sequence ID" value="NZ_CP034438.1"/>
</dbReference>
<gene>
    <name evidence="2" type="ORF">EJO69_11630</name>
</gene>
<reference evidence="2 3" key="1">
    <citation type="submission" date="2018-12" db="EMBL/GenBank/DDBJ databases">
        <title>Complete genome sequence of Flaviflexus salsibiostraticola KCTC 33148.</title>
        <authorList>
            <person name="Bae J.-W."/>
        </authorList>
    </citation>
    <scope>NUCLEOTIDE SEQUENCE [LARGE SCALE GENOMIC DNA]</scope>
    <source>
        <strain evidence="2 3">KCTC 33148</strain>
    </source>
</reference>
<dbReference type="Proteomes" id="UP000270021">
    <property type="component" value="Chromosome"/>
</dbReference>
<evidence type="ECO:0000313" key="2">
    <source>
        <dbReference type="EMBL" id="AZN30883.1"/>
    </source>
</evidence>
<organism evidence="2 3">
    <name type="scientific">Flaviflexus salsibiostraticola</name>
    <dbReference type="NCBI Taxonomy" id="1282737"/>
    <lineage>
        <taxon>Bacteria</taxon>
        <taxon>Bacillati</taxon>
        <taxon>Actinomycetota</taxon>
        <taxon>Actinomycetes</taxon>
        <taxon>Actinomycetales</taxon>
        <taxon>Actinomycetaceae</taxon>
        <taxon>Flaviflexus</taxon>
    </lineage>
</organism>
<evidence type="ECO:0000259" key="1">
    <source>
        <dbReference type="Pfam" id="PF14258"/>
    </source>
</evidence>
<dbReference type="InterPro" id="IPR025646">
    <property type="entry name" value="DUF4350"/>
</dbReference>
<dbReference type="Pfam" id="PF14258">
    <property type="entry name" value="DUF4350"/>
    <property type="match status" value="1"/>
</dbReference>
<keyword evidence="3" id="KW-1185">Reference proteome</keyword>
<sequence length="366" mass="37858">MSTDARFAPRTRTRPLWARLILGALALLLIAVLAVAISSLSGRSNQQTMHPGSVSPDGAGALGAILSDNGVSTTVVHSASDALDHETILVWDPQRILTASDRERLLDSPGRVVIVSDNGRDTYRWFGETLGTFDGSPDTVVPPSCGAVWLDGITGTQGVTVGVGGGDCFPIGGGAHLLTQGSVLFFASPELFVNENLAKADNAAVAIRALGQSDSVAWLMPMAASIDQPDTVPPALTGALIGLVLVALWHGILVRRPFGPLIPEQLPVVVPSAESALGRARLYERGADAAHAGAALRAGLISHHAGRLGLPPDSSPDMVIGRVAAASGRTPDSVRHLLYGPPPATDSELTGLATSLATLSKELTDD</sequence>
<dbReference type="AlphaFoldDB" id="A0A3Q8WUW2"/>
<feature type="domain" description="DUF4350" evidence="1">
    <location>
        <begin position="52"/>
        <end position="208"/>
    </location>
</feature>
<dbReference type="KEGG" id="fsl:EJO69_11630"/>